<comment type="subcellular location">
    <subcellularLocation>
        <location evidence="1">Cell membrane</location>
        <topology evidence="1">Multi-pass membrane protein</topology>
    </subcellularLocation>
</comment>
<dbReference type="CDD" id="cd17369">
    <property type="entry name" value="MFS_ShiA_like"/>
    <property type="match status" value="1"/>
</dbReference>
<dbReference type="Gene3D" id="1.20.1250.20">
    <property type="entry name" value="MFS general substrate transporter like domains"/>
    <property type="match status" value="1"/>
</dbReference>
<dbReference type="PANTHER" id="PTHR43045:SF1">
    <property type="entry name" value="SHIKIMATE TRANSPORTER"/>
    <property type="match status" value="1"/>
</dbReference>
<dbReference type="Pfam" id="PF00083">
    <property type="entry name" value="Sugar_tr"/>
    <property type="match status" value="1"/>
</dbReference>
<feature type="transmembrane region" description="Helical" evidence="11">
    <location>
        <begin position="28"/>
        <end position="44"/>
    </location>
</feature>
<feature type="transmembrane region" description="Helical" evidence="11">
    <location>
        <begin position="86"/>
        <end position="104"/>
    </location>
</feature>
<dbReference type="PROSITE" id="PS00217">
    <property type="entry name" value="SUGAR_TRANSPORT_2"/>
    <property type="match status" value="1"/>
</dbReference>
<feature type="transmembrane region" description="Helical" evidence="11">
    <location>
        <begin position="161"/>
        <end position="179"/>
    </location>
</feature>
<evidence type="ECO:0000256" key="2">
    <source>
        <dbReference type="ARBA" id="ARBA00008240"/>
    </source>
</evidence>
<keyword evidence="8 11" id="KW-0472">Membrane</keyword>
<feature type="domain" description="Major facilitator superfamily (MFS) profile" evidence="12">
    <location>
        <begin position="13"/>
        <end position="423"/>
    </location>
</feature>
<evidence type="ECO:0000256" key="10">
    <source>
        <dbReference type="ARBA" id="ARBA00039918"/>
    </source>
</evidence>
<accession>A0A5N0VH72</accession>
<evidence type="ECO:0000256" key="5">
    <source>
        <dbReference type="ARBA" id="ARBA00022692"/>
    </source>
</evidence>
<evidence type="ECO:0000256" key="1">
    <source>
        <dbReference type="ARBA" id="ARBA00004651"/>
    </source>
</evidence>
<evidence type="ECO:0000259" key="12">
    <source>
        <dbReference type="PROSITE" id="PS50850"/>
    </source>
</evidence>
<proteinExistence type="inferred from homology"/>
<protein>
    <recommendedName>
        <fullName evidence="10">Putative proline/betaine transporter</fullName>
    </recommendedName>
</protein>
<feature type="transmembrane region" description="Helical" evidence="11">
    <location>
        <begin position="330"/>
        <end position="350"/>
    </location>
</feature>
<dbReference type="RefSeq" id="WP_144748501.1">
    <property type="nucleotide sequence ID" value="NZ_VMNW02000008.1"/>
</dbReference>
<evidence type="ECO:0000256" key="11">
    <source>
        <dbReference type="SAM" id="Phobius"/>
    </source>
</evidence>
<dbReference type="GO" id="GO:0005886">
    <property type="term" value="C:plasma membrane"/>
    <property type="evidence" value="ECO:0007669"/>
    <property type="project" value="UniProtKB-SubCell"/>
</dbReference>
<feature type="transmembrane region" description="Helical" evidence="11">
    <location>
        <begin position="239"/>
        <end position="264"/>
    </location>
</feature>
<dbReference type="GO" id="GO:0015293">
    <property type="term" value="F:symporter activity"/>
    <property type="evidence" value="ECO:0007669"/>
    <property type="project" value="UniProtKB-KW"/>
</dbReference>
<dbReference type="SUPFAM" id="SSF103473">
    <property type="entry name" value="MFS general substrate transporter"/>
    <property type="match status" value="1"/>
</dbReference>
<dbReference type="InterPro" id="IPR011701">
    <property type="entry name" value="MFS"/>
</dbReference>
<dbReference type="Pfam" id="PF07690">
    <property type="entry name" value="MFS_1"/>
    <property type="match status" value="1"/>
</dbReference>
<keyword evidence="3" id="KW-0813">Transport</keyword>
<keyword evidence="6" id="KW-0769">Symport</keyword>
<dbReference type="PANTHER" id="PTHR43045">
    <property type="entry name" value="SHIKIMATE TRANSPORTER"/>
    <property type="match status" value="1"/>
</dbReference>
<dbReference type="AlphaFoldDB" id="A0A5N0VH72"/>
<evidence type="ECO:0000256" key="7">
    <source>
        <dbReference type="ARBA" id="ARBA00022989"/>
    </source>
</evidence>
<dbReference type="FunFam" id="1.20.1250.20:FF:000001">
    <property type="entry name" value="Dicarboxylate MFS transporter"/>
    <property type="match status" value="1"/>
</dbReference>
<comment type="caution">
    <text evidence="13">The sequence shown here is derived from an EMBL/GenBank/DDBJ whole genome shotgun (WGS) entry which is preliminary data.</text>
</comment>
<feature type="transmembrane region" description="Helical" evidence="11">
    <location>
        <begin position="270"/>
        <end position="293"/>
    </location>
</feature>
<evidence type="ECO:0000256" key="8">
    <source>
        <dbReference type="ARBA" id="ARBA00023136"/>
    </source>
</evidence>
<evidence type="ECO:0000256" key="9">
    <source>
        <dbReference type="ARBA" id="ARBA00037295"/>
    </source>
</evidence>
<comment type="similarity">
    <text evidence="2">Belongs to the major facilitator superfamily. Metabolite:H+ Symporter (MHS) family (TC 2.A.1.6) family.</text>
</comment>
<evidence type="ECO:0000313" key="13">
    <source>
        <dbReference type="EMBL" id="KAA9164022.1"/>
    </source>
</evidence>
<feature type="transmembrane region" description="Helical" evidence="11">
    <location>
        <begin position="305"/>
        <end position="324"/>
    </location>
</feature>
<comment type="function">
    <text evidence="9">May be a proton symporter involved in the uptake of osmolytes such as proline and glycine betaine.</text>
</comment>
<dbReference type="InterPro" id="IPR005828">
    <property type="entry name" value="MFS_sugar_transport-like"/>
</dbReference>
<feature type="transmembrane region" description="Helical" evidence="11">
    <location>
        <begin position="185"/>
        <end position="205"/>
    </location>
</feature>
<evidence type="ECO:0000256" key="3">
    <source>
        <dbReference type="ARBA" id="ARBA00022448"/>
    </source>
</evidence>
<gene>
    <name evidence="13" type="ORF">FPZ12_008375</name>
</gene>
<dbReference type="Proteomes" id="UP000319769">
    <property type="component" value="Unassembled WGS sequence"/>
</dbReference>
<feature type="transmembrane region" description="Helical" evidence="11">
    <location>
        <begin position="116"/>
        <end position="141"/>
    </location>
</feature>
<evidence type="ECO:0000256" key="6">
    <source>
        <dbReference type="ARBA" id="ARBA00022847"/>
    </source>
</evidence>
<name>A0A5N0VH72_9PSEU</name>
<keyword evidence="14" id="KW-1185">Reference proteome</keyword>
<dbReference type="OrthoDB" id="9066401at2"/>
<keyword evidence="5 11" id="KW-0812">Transmembrane</keyword>
<dbReference type="EMBL" id="VMNW02000008">
    <property type="protein sequence ID" value="KAA9164022.1"/>
    <property type="molecule type" value="Genomic_DNA"/>
</dbReference>
<evidence type="ECO:0000256" key="4">
    <source>
        <dbReference type="ARBA" id="ARBA00022475"/>
    </source>
</evidence>
<dbReference type="InterPro" id="IPR005829">
    <property type="entry name" value="Sugar_transporter_CS"/>
</dbReference>
<keyword evidence="4" id="KW-1003">Cell membrane</keyword>
<organism evidence="13 14">
    <name type="scientific">Amycolatopsis acidicola</name>
    <dbReference type="NCBI Taxonomy" id="2596893"/>
    <lineage>
        <taxon>Bacteria</taxon>
        <taxon>Bacillati</taxon>
        <taxon>Actinomycetota</taxon>
        <taxon>Actinomycetes</taxon>
        <taxon>Pseudonocardiales</taxon>
        <taxon>Pseudonocardiaceae</taxon>
        <taxon>Amycolatopsis</taxon>
    </lineage>
</organism>
<dbReference type="InterPro" id="IPR020846">
    <property type="entry name" value="MFS_dom"/>
</dbReference>
<feature type="transmembrane region" description="Helical" evidence="11">
    <location>
        <begin position="50"/>
        <end position="74"/>
    </location>
</feature>
<dbReference type="InterPro" id="IPR036259">
    <property type="entry name" value="MFS_trans_sf"/>
</dbReference>
<keyword evidence="7 11" id="KW-1133">Transmembrane helix</keyword>
<evidence type="ECO:0000313" key="14">
    <source>
        <dbReference type="Proteomes" id="UP000319769"/>
    </source>
</evidence>
<sequence>MTATRPARPFKRALIASISGQALEWYDFYLYGLAAALVFPHVFFPGASDFVGLLASFGTFAVGFVARPVGGLVFGRLGDRIGRSPTLVITILVMGLGTVAIGLLPTYDQVGVISPILLVLLRVVQGIGVGGEWSGSAVLVLEYAPEHRRGFFSSMINSGEYIGTLPAAGLFTLMSATMSDASFSSWGWRIPFLVSVLAVVGSLIIRRAVEETPAFQAVQGEGTRPPSLRESLRSQWRSVATVVGLRILENASAYLITAFAVTYAETTGHASSTVTTLGVFLASAVAIPMIPLWGYVSDLVGRKKVFAGGACFMLAFYVPFFLLVGSGQTGPIWLAFMAAYAFGMAPMLSVEPSWFAELFPTEFRFSGTAISSNVGAVFAGGLAPFIATALFGAGGDSLSLVYVYIGMLGLVTITAIVLARETRSLRTVAYAAVPEKQDAQQEPH</sequence>
<dbReference type="PROSITE" id="PS50850">
    <property type="entry name" value="MFS"/>
    <property type="match status" value="1"/>
</dbReference>
<feature type="transmembrane region" description="Helical" evidence="11">
    <location>
        <begin position="399"/>
        <end position="419"/>
    </location>
</feature>
<feature type="transmembrane region" description="Helical" evidence="11">
    <location>
        <begin position="370"/>
        <end position="393"/>
    </location>
</feature>
<reference evidence="13" key="1">
    <citation type="submission" date="2019-09" db="EMBL/GenBank/DDBJ databases">
        <authorList>
            <person name="Teo W.F.A."/>
            <person name="Duangmal K."/>
        </authorList>
    </citation>
    <scope>NUCLEOTIDE SEQUENCE [LARGE SCALE GENOMIC DNA]</scope>
    <source>
        <strain evidence="13">K81G1</strain>
    </source>
</reference>